<dbReference type="GO" id="GO:0006412">
    <property type="term" value="P:translation"/>
    <property type="evidence" value="ECO:0007669"/>
    <property type="project" value="UniProtKB-UniRule"/>
</dbReference>
<dbReference type="HAMAP" id="MF_00402">
    <property type="entry name" value="Ribosomal_bL19"/>
    <property type="match status" value="1"/>
</dbReference>
<dbReference type="PIRSF" id="PIRSF002191">
    <property type="entry name" value="Ribosomal_L19"/>
    <property type="match status" value="1"/>
</dbReference>
<accession>A0A2N5ZMV8</accession>
<dbReference type="PRINTS" id="PR00061">
    <property type="entry name" value="RIBOSOMALL19"/>
</dbReference>
<protein>
    <recommendedName>
        <fullName evidence="4 5">Large ribosomal subunit protein bL19</fullName>
    </recommendedName>
</protein>
<organism evidence="7 8">
    <name type="scientific">Muiribacterium halophilum</name>
    <dbReference type="NCBI Taxonomy" id="2053465"/>
    <lineage>
        <taxon>Bacteria</taxon>
        <taxon>Candidatus Muiribacteriota</taxon>
        <taxon>Candidatus Muiribacteriia</taxon>
        <taxon>Candidatus Muiribacteriales</taxon>
        <taxon>Candidatus Muiribacteriaceae</taxon>
        <taxon>Candidatus Muiribacterium</taxon>
    </lineage>
</organism>
<gene>
    <name evidence="5" type="primary">rplS</name>
    <name evidence="7" type="ORF">C0601_00400</name>
</gene>
<proteinExistence type="inferred from homology"/>
<dbReference type="InterPro" id="IPR038657">
    <property type="entry name" value="Ribosomal_bL19_sf"/>
</dbReference>
<evidence type="ECO:0000256" key="2">
    <source>
        <dbReference type="ARBA" id="ARBA00022980"/>
    </source>
</evidence>
<reference evidence="7 8" key="1">
    <citation type="submission" date="2017-11" db="EMBL/GenBank/DDBJ databases">
        <title>Genome-resolved metagenomics identifies genetic mobility, metabolic interactions, and unexpected diversity in perchlorate-reducing communities.</title>
        <authorList>
            <person name="Barnum T.P."/>
            <person name="Figueroa I.A."/>
            <person name="Carlstrom C.I."/>
            <person name="Lucas L.N."/>
            <person name="Engelbrektson A.L."/>
            <person name="Coates J.D."/>
        </authorList>
    </citation>
    <scope>NUCLEOTIDE SEQUENCE [LARGE SCALE GENOMIC DNA]</scope>
    <source>
        <strain evidence="7">BM706</strain>
    </source>
</reference>
<dbReference type="InterPro" id="IPR008991">
    <property type="entry name" value="Translation_prot_SH3-like_sf"/>
</dbReference>
<sequence length="113" mass="12963">MDLINVVESKYKKKETTDIMPGDQVAVHTKVKEGNKERIQIFEGVVIAMKNGGTSETITVRKMSYGIGAEKVFPVHSPNIEKIVVKRRHKVRIAKLYYLRNLRGKAARLREKR</sequence>
<comment type="similarity">
    <text evidence="1 5 6">Belongs to the bacterial ribosomal protein bL19 family.</text>
</comment>
<dbReference type="GO" id="GO:0003735">
    <property type="term" value="F:structural constituent of ribosome"/>
    <property type="evidence" value="ECO:0007669"/>
    <property type="project" value="InterPro"/>
</dbReference>
<dbReference type="InterPro" id="IPR001857">
    <property type="entry name" value="Ribosomal_bL19"/>
</dbReference>
<dbReference type="AlphaFoldDB" id="A0A2N5ZMV8"/>
<dbReference type="SUPFAM" id="SSF50104">
    <property type="entry name" value="Translation proteins SH3-like domain"/>
    <property type="match status" value="1"/>
</dbReference>
<dbReference type="PANTHER" id="PTHR15680:SF9">
    <property type="entry name" value="LARGE RIBOSOMAL SUBUNIT PROTEIN BL19M"/>
    <property type="match status" value="1"/>
</dbReference>
<dbReference type="Proteomes" id="UP000234857">
    <property type="component" value="Unassembled WGS sequence"/>
</dbReference>
<evidence type="ECO:0000256" key="3">
    <source>
        <dbReference type="ARBA" id="ARBA00023274"/>
    </source>
</evidence>
<evidence type="ECO:0000256" key="6">
    <source>
        <dbReference type="RuleBase" id="RU000559"/>
    </source>
</evidence>
<dbReference type="PANTHER" id="PTHR15680">
    <property type="entry name" value="RIBOSOMAL PROTEIN L19"/>
    <property type="match status" value="1"/>
</dbReference>
<comment type="function">
    <text evidence="5 6">This protein is located at the 30S-50S ribosomal subunit interface and may play a role in the structure and function of the aminoacyl-tRNA binding site.</text>
</comment>
<comment type="caution">
    <text evidence="7">The sequence shown here is derived from an EMBL/GenBank/DDBJ whole genome shotgun (WGS) entry which is preliminary data.</text>
</comment>
<evidence type="ECO:0000313" key="7">
    <source>
        <dbReference type="EMBL" id="PLX20019.1"/>
    </source>
</evidence>
<keyword evidence="3 5" id="KW-0687">Ribonucleoprotein</keyword>
<evidence type="ECO:0000313" key="8">
    <source>
        <dbReference type="Proteomes" id="UP000234857"/>
    </source>
</evidence>
<dbReference type="Pfam" id="PF01245">
    <property type="entry name" value="Ribosomal_L19"/>
    <property type="match status" value="1"/>
</dbReference>
<keyword evidence="2 5" id="KW-0689">Ribosomal protein</keyword>
<dbReference type="EMBL" id="PKTG01000011">
    <property type="protein sequence ID" value="PLX20019.1"/>
    <property type="molecule type" value="Genomic_DNA"/>
</dbReference>
<name>A0A2N5ZMV8_MUIH1</name>
<dbReference type="NCBIfam" id="TIGR01024">
    <property type="entry name" value="rplS_bact"/>
    <property type="match status" value="1"/>
</dbReference>
<evidence type="ECO:0000256" key="1">
    <source>
        <dbReference type="ARBA" id="ARBA00005781"/>
    </source>
</evidence>
<dbReference type="Gene3D" id="2.30.30.790">
    <property type="match status" value="1"/>
</dbReference>
<evidence type="ECO:0000256" key="4">
    <source>
        <dbReference type="ARBA" id="ARBA00035171"/>
    </source>
</evidence>
<dbReference type="GO" id="GO:0022625">
    <property type="term" value="C:cytosolic large ribosomal subunit"/>
    <property type="evidence" value="ECO:0007669"/>
    <property type="project" value="TreeGrafter"/>
</dbReference>
<evidence type="ECO:0000256" key="5">
    <source>
        <dbReference type="HAMAP-Rule" id="MF_00402"/>
    </source>
</evidence>